<keyword evidence="3" id="KW-1185">Reference proteome</keyword>
<feature type="transmembrane region" description="Helical" evidence="1">
    <location>
        <begin position="481"/>
        <end position="501"/>
    </location>
</feature>
<organism evidence="2 3">
    <name type="scientific">Ruegeria atlantica</name>
    <dbReference type="NCBI Taxonomy" id="81569"/>
    <lineage>
        <taxon>Bacteria</taxon>
        <taxon>Pseudomonadati</taxon>
        <taxon>Pseudomonadota</taxon>
        <taxon>Alphaproteobacteria</taxon>
        <taxon>Rhodobacterales</taxon>
        <taxon>Roseobacteraceae</taxon>
        <taxon>Ruegeria</taxon>
    </lineage>
</organism>
<gene>
    <name evidence="2" type="ORF">GS617_14500</name>
</gene>
<feature type="transmembrane region" description="Helical" evidence="1">
    <location>
        <begin position="113"/>
        <end position="131"/>
    </location>
</feature>
<protein>
    <submittedName>
        <fullName evidence="2">Uncharacterized protein</fullName>
    </submittedName>
</protein>
<evidence type="ECO:0000256" key="1">
    <source>
        <dbReference type="SAM" id="Phobius"/>
    </source>
</evidence>
<comment type="caution">
    <text evidence="2">The sequence shown here is derived from an EMBL/GenBank/DDBJ whole genome shotgun (WGS) entry which is preliminary data.</text>
</comment>
<feature type="transmembrane region" description="Helical" evidence="1">
    <location>
        <begin position="450"/>
        <end position="469"/>
    </location>
</feature>
<dbReference type="EMBL" id="WVQY01000005">
    <property type="protein sequence ID" value="NOD31485.1"/>
    <property type="molecule type" value="Genomic_DNA"/>
</dbReference>
<sequence>MSIVSEFITDVMTLTGLGLFFDQVLIGKDERQKISRYLEANSEPSTLTDKYLQFLALSHTVVFGRFFSGKLLSWSFFSSALAVSLVSFTLVAAIQIYLDPAAISGVQFDTKQYLVIGAFLAFNVVFDYFTIVQTKIFIEASLAARSIFRSVVFIASDLLVTMNTFVLSYAAFVLLVVQFFVAPEVSMIFLREKNRTGELASTESQPDFLLEIGANDLAKRMAFEGNFRAIVAADKSAQEYERLVVYYHSTFQPDPAEIQTFLVRAFSKLNVDFPSGFSEINEESDKELLELASRELRADIGFRMPLEGEDEEQRTFEKTEILVDGSVLKTGSLNAAYTATFSRTDFLEDGFPASLLNLEIVPLSRFVSETAAAELGAFPKAICFLENGATVRISLSAQNKYDFSVCEDVIAVDFLWHWGLSRDLGPLGRGLSERIAPYNTLLITSLLPTFLFYMAIVLMAVTTLVYSVALSHTNRFKRIFLRAPMATAGFVVAIPMSVLGWL</sequence>
<keyword evidence="1" id="KW-0472">Membrane</keyword>
<reference evidence="2 3" key="1">
    <citation type="submission" date="2019-12" db="EMBL/GenBank/DDBJ databases">
        <title>Ruegeria JWLKs population differentiation of coral mucus and skeleton niches.</title>
        <authorList>
            <person name="Luo D."/>
        </authorList>
    </citation>
    <scope>NUCLEOTIDE SEQUENCE [LARGE SCALE GENOMIC DNA]</scope>
    <source>
        <strain evidence="2 3">HKCCD6238</strain>
    </source>
</reference>
<feature type="transmembrane region" description="Helical" evidence="1">
    <location>
        <begin position="74"/>
        <end position="98"/>
    </location>
</feature>
<name>A0ABX1WDW6_9RHOB</name>
<evidence type="ECO:0000313" key="2">
    <source>
        <dbReference type="EMBL" id="NOD31485.1"/>
    </source>
</evidence>
<keyword evidence="1" id="KW-1133">Transmembrane helix</keyword>
<feature type="transmembrane region" description="Helical" evidence="1">
    <location>
        <begin position="151"/>
        <end position="181"/>
    </location>
</feature>
<dbReference type="RefSeq" id="WP_171363950.1">
    <property type="nucleotide sequence ID" value="NZ_WVQY01000005.1"/>
</dbReference>
<dbReference type="Proteomes" id="UP000599383">
    <property type="component" value="Unassembled WGS sequence"/>
</dbReference>
<accession>A0ABX1WDW6</accession>
<keyword evidence="1" id="KW-0812">Transmembrane</keyword>
<proteinExistence type="predicted"/>
<evidence type="ECO:0000313" key="3">
    <source>
        <dbReference type="Proteomes" id="UP000599383"/>
    </source>
</evidence>